<evidence type="ECO:0000256" key="2">
    <source>
        <dbReference type="ARBA" id="ARBA00004123"/>
    </source>
</evidence>
<evidence type="ECO:0000313" key="12">
    <source>
        <dbReference type="Proteomes" id="UP000694941"/>
    </source>
</evidence>
<organism evidence="12 13">
    <name type="scientific">Limulus polyphemus</name>
    <name type="common">Atlantic horseshoe crab</name>
    <dbReference type="NCBI Taxonomy" id="6850"/>
    <lineage>
        <taxon>Eukaryota</taxon>
        <taxon>Metazoa</taxon>
        <taxon>Ecdysozoa</taxon>
        <taxon>Arthropoda</taxon>
        <taxon>Chelicerata</taxon>
        <taxon>Merostomata</taxon>
        <taxon>Xiphosura</taxon>
        <taxon>Limulidae</taxon>
        <taxon>Limulus</taxon>
    </lineage>
</organism>
<evidence type="ECO:0000256" key="8">
    <source>
        <dbReference type="ARBA" id="ARBA00022807"/>
    </source>
</evidence>
<dbReference type="InterPro" id="IPR035927">
    <property type="entry name" value="DUSP-like_sf"/>
</dbReference>
<keyword evidence="5" id="KW-0645">Protease</keyword>
<dbReference type="SUPFAM" id="SSF143791">
    <property type="entry name" value="DUSP-like"/>
    <property type="match status" value="1"/>
</dbReference>
<keyword evidence="9" id="KW-0539">Nucleus</keyword>
<dbReference type="Pfam" id="PF06337">
    <property type="entry name" value="DUSP"/>
    <property type="match status" value="1"/>
</dbReference>
<sequence>MPSKQQLDKAAWEWAEKVEPNNITSEHIETAYRVKLKPCKPTSCRRNCKGNPRCLVGLGERNWLQDIADEDWHEIDDPNSERRAQGSFVGLKNLGATCYVNSFLQVWYHNPLFRRAIYQWKREDDPQELVALTSTKDERGEKEHSTNGNEGEGVYSPSSCIGHLQLIFALLQFSERKYIDPTQFINCLGLSVTRDAQEFSQLFISLLEDKLSYQTHPFVKNIIQQLYSGEYAYITRCHKCCTESARPSRFYELCLNIKGHKDIHGSLQEFLQDEKLEGSNQYFCDQCQLKQDATRFIRLLHLPPVLNIQLLRFVFDRQTGQKKKLNSFIRFHEVLDMSAYLQKPESPVLYDLSAVLIHRGPSAYSGHYVAHIRDRVSGAWYKFNDETVEKMEGKKLQLGAEENIEEEGGGKQTGKPPRLSKGHHASNNAYMLVYRARDPEQKELPPDNSCEWDLPEHLQEAVVEDNSRFEEWVMELGLMREQNVQSGKARQTEIRTLYDILPATEGNPHEWISSEWLMKWLNADVGQVEAIDNSSVLCLHNKLHPDKVTNVKCINQQAADQLFEKYGGGPRLRDALCTKCVESRCHLIRIRARVQEDSKTITSMFKIKVSSDEDAFWVGKDSIKDWKKMVLSQYKNCDSTSASSNYEEHNDNYDHMSSSGEKSHSDEGMSGNGTTTEEDHDDNSGYNFNEDVLCEHSNLSVKEGCRRLVQAQVWEILKQYFPNAPEFPRTANVCPECEMKQEENQVNTDRNRLLALEQKTCLQDLYSDRNQPTWTKVEPNTIMYVVDRNIVDEWRKFIRDPKKRPVTVVSNAELLCPHRLLLYSPEITGDIDPQSRLYLVWEYEWRIIARLFQVDTEIRVWKEIQNNSPDCPVINSTPALCGPCYVARLHEEQQQLLDFTSAKIYVRRVTKFDEVELSGSPTVDSESPDCDVAPSTVGKEEDPEFIQSVKKRKCHEGGSDATNVGGDSQLRRSSRRRKLRGEKELTVSSNQTLRDLKLQVCAFQEAILKLDDSA</sequence>
<dbReference type="InterPro" id="IPR028889">
    <property type="entry name" value="USP"/>
</dbReference>
<comment type="similarity">
    <text evidence="3">Belongs to the peptidase C19 family.</text>
</comment>
<dbReference type="SUPFAM" id="SSF54001">
    <property type="entry name" value="Cysteine proteinases"/>
    <property type="match status" value="1"/>
</dbReference>
<feature type="domain" description="USP" evidence="11">
    <location>
        <begin position="89"/>
        <end position="437"/>
    </location>
</feature>
<dbReference type="InterPro" id="IPR018200">
    <property type="entry name" value="USP_CS"/>
</dbReference>
<dbReference type="InterPro" id="IPR033841">
    <property type="entry name" value="Pep_USP48"/>
</dbReference>
<accession>A0ABM1BLR0</accession>
<evidence type="ECO:0000313" key="13">
    <source>
        <dbReference type="RefSeq" id="XP_013784550.1"/>
    </source>
</evidence>
<dbReference type="GeneID" id="106468659"/>
<evidence type="ECO:0000256" key="5">
    <source>
        <dbReference type="ARBA" id="ARBA00022670"/>
    </source>
</evidence>
<protein>
    <recommendedName>
        <fullName evidence="4">ubiquitinyl hydrolase 1</fullName>
        <ecNumber evidence="4">3.4.19.12</ecNumber>
    </recommendedName>
</protein>
<evidence type="ECO:0000256" key="7">
    <source>
        <dbReference type="ARBA" id="ARBA00022801"/>
    </source>
</evidence>
<dbReference type="Pfam" id="PF00443">
    <property type="entry name" value="UCH"/>
    <property type="match status" value="1"/>
</dbReference>
<dbReference type="Proteomes" id="UP000694941">
    <property type="component" value="Unplaced"/>
</dbReference>
<feature type="region of interest" description="Disordered" evidence="10">
    <location>
        <begin position="917"/>
        <end position="986"/>
    </location>
</feature>
<dbReference type="PROSITE" id="PS00972">
    <property type="entry name" value="USP_1"/>
    <property type="match status" value="1"/>
</dbReference>
<keyword evidence="12" id="KW-1185">Reference proteome</keyword>
<evidence type="ECO:0000256" key="6">
    <source>
        <dbReference type="ARBA" id="ARBA00022786"/>
    </source>
</evidence>
<dbReference type="CDD" id="cd02668">
    <property type="entry name" value="Peptidase_C19L"/>
    <property type="match status" value="1"/>
</dbReference>
<dbReference type="PANTHER" id="PTHR24006">
    <property type="entry name" value="UBIQUITIN CARBOXYL-TERMINAL HYDROLASE"/>
    <property type="match status" value="1"/>
</dbReference>
<comment type="subcellular location">
    <subcellularLocation>
        <location evidence="2">Nucleus</location>
    </subcellularLocation>
</comment>
<feature type="region of interest" description="Disordered" evidence="10">
    <location>
        <begin position="639"/>
        <end position="686"/>
    </location>
</feature>
<dbReference type="InterPro" id="IPR006615">
    <property type="entry name" value="Pept_C19_DUSP"/>
</dbReference>
<dbReference type="InterPro" id="IPR001394">
    <property type="entry name" value="Peptidase_C19_UCH"/>
</dbReference>
<evidence type="ECO:0000256" key="3">
    <source>
        <dbReference type="ARBA" id="ARBA00009085"/>
    </source>
</evidence>
<feature type="region of interest" description="Disordered" evidence="10">
    <location>
        <begin position="400"/>
        <end position="423"/>
    </location>
</feature>
<proteinExistence type="inferred from homology"/>
<comment type="catalytic activity">
    <reaction evidence="1">
        <text>Thiol-dependent hydrolysis of ester, thioester, amide, peptide and isopeptide bonds formed by the C-terminal Gly of ubiquitin (a 76-residue protein attached to proteins as an intracellular targeting signal).</text>
        <dbReference type="EC" id="3.4.19.12"/>
    </reaction>
</comment>
<gene>
    <name evidence="13" type="primary">LOC106468659</name>
</gene>
<keyword evidence="6" id="KW-0833">Ubl conjugation pathway</keyword>
<evidence type="ECO:0000256" key="1">
    <source>
        <dbReference type="ARBA" id="ARBA00000707"/>
    </source>
</evidence>
<dbReference type="InterPro" id="IPR050164">
    <property type="entry name" value="Peptidase_C19"/>
</dbReference>
<dbReference type="PANTHER" id="PTHR24006:SF722">
    <property type="entry name" value="UBIQUITIN CARBOXYL-TERMINAL HYDROLASE 48"/>
    <property type="match status" value="1"/>
</dbReference>
<dbReference type="EC" id="3.4.19.12" evidence="4"/>
<keyword evidence="7" id="KW-0378">Hydrolase</keyword>
<reference evidence="13" key="1">
    <citation type="submission" date="2025-08" db="UniProtKB">
        <authorList>
            <consortium name="RefSeq"/>
        </authorList>
    </citation>
    <scope>IDENTIFICATION</scope>
    <source>
        <tissue evidence="13">Muscle</tissue>
    </source>
</reference>
<keyword evidence="8" id="KW-0788">Thiol protease</keyword>
<dbReference type="InterPro" id="IPR038765">
    <property type="entry name" value="Papain-like_cys_pep_sf"/>
</dbReference>
<dbReference type="RefSeq" id="XP_013784550.1">
    <property type="nucleotide sequence ID" value="XM_013929096.2"/>
</dbReference>
<evidence type="ECO:0000256" key="4">
    <source>
        <dbReference type="ARBA" id="ARBA00012759"/>
    </source>
</evidence>
<dbReference type="PROSITE" id="PS50235">
    <property type="entry name" value="USP_3"/>
    <property type="match status" value="1"/>
</dbReference>
<evidence type="ECO:0000259" key="11">
    <source>
        <dbReference type="PROSITE" id="PS50235"/>
    </source>
</evidence>
<dbReference type="Gene3D" id="3.90.70.10">
    <property type="entry name" value="Cysteine proteinases"/>
    <property type="match status" value="1"/>
</dbReference>
<name>A0ABM1BLR0_LIMPO</name>
<dbReference type="PROSITE" id="PS00973">
    <property type="entry name" value="USP_2"/>
    <property type="match status" value="1"/>
</dbReference>
<evidence type="ECO:0000256" key="9">
    <source>
        <dbReference type="ARBA" id="ARBA00023242"/>
    </source>
</evidence>
<feature type="compositionally biased region" description="Basic and acidic residues" evidence="10">
    <location>
        <begin position="135"/>
        <end position="145"/>
    </location>
</feature>
<feature type="region of interest" description="Disordered" evidence="10">
    <location>
        <begin position="132"/>
        <end position="154"/>
    </location>
</feature>
<evidence type="ECO:0000256" key="10">
    <source>
        <dbReference type="SAM" id="MobiDB-lite"/>
    </source>
</evidence>